<accession>F1T4H3</accession>
<dbReference type="Proteomes" id="UP000005947">
    <property type="component" value="Unassembled WGS sequence"/>
</dbReference>
<organism evidence="1 2">
    <name type="scientific">Fannyhessea vaginae DSM 15829</name>
    <dbReference type="NCBI Taxonomy" id="525256"/>
    <lineage>
        <taxon>Bacteria</taxon>
        <taxon>Bacillati</taxon>
        <taxon>Actinomycetota</taxon>
        <taxon>Coriobacteriia</taxon>
        <taxon>Coriobacteriales</taxon>
        <taxon>Atopobiaceae</taxon>
        <taxon>Fannyhessea</taxon>
    </lineage>
</organism>
<keyword evidence="2" id="KW-1185">Reference proteome</keyword>
<dbReference type="EMBL" id="ACGK02000001">
    <property type="protein sequence ID" value="EGF23617.1"/>
    <property type="molecule type" value="Genomic_DNA"/>
</dbReference>
<evidence type="ECO:0000313" key="1">
    <source>
        <dbReference type="EMBL" id="EGF23617.1"/>
    </source>
</evidence>
<proteinExistence type="predicted"/>
<protein>
    <submittedName>
        <fullName evidence="1">Uncharacterized protein</fullName>
    </submittedName>
</protein>
<comment type="caution">
    <text evidence="1">The sequence shown here is derived from an EMBL/GenBank/DDBJ whole genome shotgun (WGS) entry which is preliminary data.</text>
</comment>
<evidence type="ECO:0000313" key="2">
    <source>
        <dbReference type="Proteomes" id="UP000005947"/>
    </source>
</evidence>
<sequence>MQFLLEIRHATCTFCACFFLYSRVIVRYFVRVCPRNILCEEVDDVVKISFVVRCVVCAFGYVCQFFLCTICA</sequence>
<dbReference type="AlphaFoldDB" id="F1T4H3"/>
<gene>
    <name evidence="1" type="ORF">HMPREF0091_10564</name>
</gene>
<reference evidence="1 2" key="1">
    <citation type="submission" date="2011-02" db="EMBL/GenBank/DDBJ databases">
        <authorList>
            <person name="Muzny D."/>
            <person name="Qin X."/>
            <person name="Buhay C."/>
            <person name="Dugan-Rocha S."/>
            <person name="Ding Y."/>
            <person name="Chen G."/>
            <person name="Hawes A."/>
            <person name="Holder M."/>
            <person name="Jhangiani S."/>
            <person name="Johnson A."/>
            <person name="Khan Z."/>
            <person name="Li Z."/>
            <person name="Liu W."/>
            <person name="Liu X."/>
            <person name="Perez L."/>
            <person name="Shen H."/>
            <person name="Wang Q."/>
            <person name="Watt J."/>
            <person name="Xi L."/>
            <person name="Xin Y."/>
            <person name="Zhou J."/>
            <person name="Deng J."/>
            <person name="Jiang H."/>
            <person name="Liu Y."/>
            <person name="Qu J."/>
            <person name="Song X.-Z."/>
            <person name="Zhang L."/>
            <person name="Villasana D."/>
            <person name="Johnson A."/>
            <person name="Liu J."/>
            <person name="Liyanage D."/>
            <person name="Lorensuhewa L."/>
            <person name="Robinson T."/>
            <person name="Song A."/>
            <person name="Song B.-B."/>
            <person name="Dinh H."/>
            <person name="Thornton R."/>
            <person name="Coyle M."/>
            <person name="Francisco L."/>
            <person name="Jackson L."/>
            <person name="Javaid M."/>
            <person name="Korchina V."/>
            <person name="Kovar C."/>
            <person name="Mata R."/>
            <person name="Mathew T."/>
            <person name="Ngo R."/>
            <person name="Nguyen L."/>
            <person name="Nguyen N."/>
            <person name="Okwuonu G."/>
            <person name="Ongeri F."/>
            <person name="Pham C."/>
            <person name="Simmons D."/>
            <person name="Wilczek-Boney K."/>
            <person name="Hale W."/>
            <person name="Jakkamsetti A."/>
            <person name="Pham P."/>
            <person name="Ruth R."/>
            <person name="San Lucas F."/>
            <person name="Warren J."/>
            <person name="Zhang J."/>
            <person name="Zhao Z."/>
            <person name="Zhou C."/>
            <person name="Zhu D."/>
            <person name="Lee S."/>
            <person name="Bess C."/>
            <person name="Blankenburg K."/>
            <person name="Forbes L."/>
            <person name="Fu Q."/>
            <person name="Gubbala S."/>
            <person name="Hirani K."/>
            <person name="Jayaseelan J.C."/>
            <person name="Lara F."/>
            <person name="Munidasa M."/>
            <person name="Palculict T."/>
            <person name="Patil S."/>
            <person name="Pu L.-L."/>
            <person name="Saada N."/>
            <person name="Tang L."/>
            <person name="Weissenberger G."/>
            <person name="Zhu Y."/>
            <person name="Hemphill L."/>
            <person name="Shang Y."/>
            <person name="Youmans B."/>
            <person name="Ayvaz T."/>
            <person name="Ross M."/>
            <person name="Santibanez J."/>
            <person name="Aqrawi P."/>
            <person name="Gross S."/>
            <person name="Joshi V."/>
            <person name="Fowler G."/>
            <person name="Nazareth L."/>
            <person name="Reid J."/>
            <person name="Worley K."/>
            <person name="Petrosino J."/>
            <person name="Highlander S."/>
            <person name="Gibbs R."/>
        </authorList>
    </citation>
    <scope>NUCLEOTIDE SEQUENCE [LARGE SCALE GENOMIC DNA]</scope>
    <source>
        <strain evidence="1 2">DSM 15829</strain>
    </source>
</reference>
<name>F1T4H3_9ACTN</name>